<dbReference type="OrthoDB" id="343907at2759"/>
<evidence type="ECO:0000313" key="3">
    <source>
        <dbReference type="Proteomes" id="UP001153620"/>
    </source>
</evidence>
<dbReference type="GO" id="GO:0032008">
    <property type="term" value="P:positive regulation of TOR signaling"/>
    <property type="evidence" value="ECO:0007669"/>
    <property type="project" value="TreeGrafter"/>
</dbReference>
<proteinExistence type="inferred from homology"/>
<protein>
    <submittedName>
        <fullName evidence="2">Uncharacterized protein</fullName>
    </submittedName>
</protein>
<comment type="similarity">
    <text evidence="1">Belongs to the LAMTOR3 family.</text>
</comment>
<name>A0A9N9WMJ2_9DIPT</name>
<dbReference type="GO" id="GO:0071230">
    <property type="term" value="P:cellular response to amino acid stimulus"/>
    <property type="evidence" value="ECO:0007669"/>
    <property type="project" value="TreeGrafter"/>
</dbReference>
<dbReference type="Proteomes" id="UP001153620">
    <property type="component" value="Chromosome 1"/>
</dbReference>
<dbReference type="GO" id="GO:0071986">
    <property type="term" value="C:Ragulator complex"/>
    <property type="evidence" value="ECO:0007669"/>
    <property type="project" value="TreeGrafter"/>
</dbReference>
<organism evidence="2 3">
    <name type="scientific">Chironomus riparius</name>
    <dbReference type="NCBI Taxonomy" id="315576"/>
    <lineage>
        <taxon>Eukaryota</taxon>
        <taxon>Metazoa</taxon>
        <taxon>Ecdysozoa</taxon>
        <taxon>Arthropoda</taxon>
        <taxon>Hexapoda</taxon>
        <taxon>Insecta</taxon>
        <taxon>Pterygota</taxon>
        <taxon>Neoptera</taxon>
        <taxon>Endopterygota</taxon>
        <taxon>Diptera</taxon>
        <taxon>Nematocera</taxon>
        <taxon>Chironomoidea</taxon>
        <taxon>Chironomidae</taxon>
        <taxon>Chironominae</taxon>
        <taxon>Chironomus</taxon>
    </lineage>
</organism>
<dbReference type="PANTHER" id="PTHR13378:SF1">
    <property type="entry name" value="RAGULATOR COMPLEX PROTEIN LAMTOR3"/>
    <property type="match status" value="1"/>
</dbReference>
<accession>A0A9N9WMJ2</accession>
<gene>
    <name evidence="2" type="ORF">CHIRRI_LOCUS668</name>
</gene>
<dbReference type="Pfam" id="PF08923">
    <property type="entry name" value="MAPKK1_Int"/>
    <property type="match status" value="1"/>
</dbReference>
<evidence type="ECO:0000313" key="2">
    <source>
        <dbReference type="EMBL" id="CAG9797679.1"/>
    </source>
</evidence>
<dbReference type="InterPro" id="IPR015019">
    <property type="entry name" value="LAMTOR3"/>
</dbReference>
<dbReference type="SUPFAM" id="SSF103196">
    <property type="entry name" value="Roadblock/LC7 domain"/>
    <property type="match status" value="1"/>
</dbReference>
<dbReference type="SMART" id="SM01278">
    <property type="entry name" value="MAPKK1_Int"/>
    <property type="match status" value="1"/>
</dbReference>
<keyword evidence="3" id="KW-1185">Reference proteome</keyword>
<reference evidence="2" key="1">
    <citation type="submission" date="2022-01" db="EMBL/GenBank/DDBJ databases">
        <authorList>
            <person name="King R."/>
        </authorList>
    </citation>
    <scope>NUCLEOTIDE SEQUENCE</scope>
</reference>
<dbReference type="PANTHER" id="PTHR13378">
    <property type="entry name" value="REGULATOR COMPLEX PROTEIN LAMTOR3"/>
    <property type="match status" value="1"/>
</dbReference>
<dbReference type="EMBL" id="OU895877">
    <property type="protein sequence ID" value="CAG9797679.1"/>
    <property type="molecule type" value="Genomic_DNA"/>
</dbReference>
<evidence type="ECO:0000256" key="1">
    <source>
        <dbReference type="ARBA" id="ARBA00005356"/>
    </source>
</evidence>
<reference evidence="2" key="2">
    <citation type="submission" date="2022-10" db="EMBL/GenBank/DDBJ databases">
        <authorList>
            <consortium name="ENA_rothamsted_submissions"/>
            <consortium name="culmorum"/>
            <person name="King R."/>
        </authorList>
    </citation>
    <scope>NUCLEOTIDE SEQUENCE</scope>
</reference>
<dbReference type="Gene3D" id="3.30.450.30">
    <property type="entry name" value="Dynein light chain 2a, cytoplasmic"/>
    <property type="match status" value="1"/>
</dbReference>
<sequence length="125" mass="13956">MSDEVKKFFSSLLQKINGLKAIIISDRDGVPILKLSLDGKFPELGTKQQFLATFTIATDQSSKMLLGQNKSIILMYKSTTVVQLNKSPLIITFVGTENCNTGHILSLDNEIDKYIGEYKVILDRD</sequence>
<dbReference type="AlphaFoldDB" id="A0A9N9WMJ2"/>
<dbReference type="FunFam" id="3.30.450.30:FF:000003">
    <property type="entry name" value="ragulator complex protein LAMTOR3 homolog"/>
    <property type="match status" value="1"/>
</dbReference>